<reference evidence="1" key="2">
    <citation type="submission" date="2020-06" db="EMBL/GenBank/DDBJ databases">
        <title>Helianthus annuus Genome sequencing and assembly Release 2.</title>
        <authorList>
            <person name="Gouzy J."/>
            <person name="Langlade N."/>
            <person name="Munos S."/>
        </authorList>
    </citation>
    <scope>NUCLEOTIDE SEQUENCE</scope>
    <source>
        <tissue evidence="1">Leaves</tissue>
    </source>
</reference>
<comment type="caution">
    <text evidence="1">The sequence shown here is derived from an EMBL/GenBank/DDBJ whole genome shotgun (WGS) entry which is preliminary data.</text>
</comment>
<protein>
    <submittedName>
        <fullName evidence="1">Uncharacterized protein</fullName>
    </submittedName>
</protein>
<evidence type="ECO:0000313" key="2">
    <source>
        <dbReference type="Proteomes" id="UP000215914"/>
    </source>
</evidence>
<accession>A0A9K3DDQ5</accession>
<dbReference type="Gramene" id="mRNA:HanXRQr2_Chr17g0780911">
    <property type="protein sequence ID" value="CDS:HanXRQr2_Chr17g0780911.1"/>
    <property type="gene ID" value="HanXRQr2_Chr17g0780911"/>
</dbReference>
<evidence type="ECO:0000313" key="1">
    <source>
        <dbReference type="EMBL" id="KAF5753509.1"/>
    </source>
</evidence>
<name>A0A9K3DDQ5_HELAN</name>
<gene>
    <name evidence="1" type="ORF">HanXRQr2_Chr17g0780911</name>
</gene>
<sequence length="58" mass="6687">MIYETHPINLARKSLMLYAQTRTLTSLQLTCTSTRITRQLWVLFCPAQPNAPIHQLTT</sequence>
<organism evidence="1 2">
    <name type="scientific">Helianthus annuus</name>
    <name type="common">Common sunflower</name>
    <dbReference type="NCBI Taxonomy" id="4232"/>
    <lineage>
        <taxon>Eukaryota</taxon>
        <taxon>Viridiplantae</taxon>
        <taxon>Streptophyta</taxon>
        <taxon>Embryophyta</taxon>
        <taxon>Tracheophyta</taxon>
        <taxon>Spermatophyta</taxon>
        <taxon>Magnoliopsida</taxon>
        <taxon>eudicotyledons</taxon>
        <taxon>Gunneridae</taxon>
        <taxon>Pentapetalae</taxon>
        <taxon>asterids</taxon>
        <taxon>campanulids</taxon>
        <taxon>Asterales</taxon>
        <taxon>Asteraceae</taxon>
        <taxon>Asteroideae</taxon>
        <taxon>Heliantheae alliance</taxon>
        <taxon>Heliantheae</taxon>
        <taxon>Helianthus</taxon>
    </lineage>
</organism>
<dbReference type="AlphaFoldDB" id="A0A9K3DDQ5"/>
<keyword evidence="2" id="KW-1185">Reference proteome</keyword>
<reference evidence="1" key="1">
    <citation type="journal article" date="2017" name="Nature">
        <title>The sunflower genome provides insights into oil metabolism, flowering and Asterid evolution.</title>
        <authorList>
            <person name="Badouin H."/>
            <person name="Gouzy J."/>
            <person name="Grassa C.J."/>
            <person name="Murat F."/>
            <person name="Staton S.E."/>
            <person name="Cottret L."/>
            <person name="Lelandais-Briere C."/>
            <person name="Owens G.L."/>
            <person name="Carrere S."/>
            <person name="Mayjonade B."/>
            <person name="Legrand L."/>
            <person name="Gill N."/>
            <person name="Kane N.C."/>
            <person name="Bowers J.E."/>
            <person name="Hubner S."/>
            <person name="Bellec A."/>
            <person name="Berard A."/>
            <person name="Berges H."/>
            <person name="Blanchet N."/>
            <person name="Boniface M.C."/>
            <person name="Brunel D."/>
            <person name="Catrice O."/>
            <person name="Chaidir N."/>
            <person name="Claudel C."/>
            <person name="Donnadieu C."/>
            <person name="Faraut T."/>
            <person name="Fievet G."/>
            <person name="Helmstetter N."/>
            <person name="King M."/>
            <person name="Knapp S.J."/>
            <person name="Lai Z."/>
            <person name="Le Paslier M.C."/>
            <person name="Lippi Y."/>
            <person name="Lorenzon L."/>
            <person name="Mandel J.R."/>
            <person name="Marage G."/>
            <person name="Marchand G."/>
            <person name="Marquand E."/>
            <person name="Bret-Mestries E."/>
            <person name="Morien E."/>
            <person name="Nambeesan S."/>
            <person name="Nguyen T."/>
            <person name="Pegot-Espagnet P."/>
            <person name="Pouilly N."/>
            <person name="Raftis F."/>
            <person name="Sallet E."/>
            <person name="Schiex T."/>
            <person name="Thomas J."/>
            <person name="Vandecasteele C."/>
            <person name="Vares D."/>
            <person name="Vear F."/>
            <person name="Vautrin S."/>
            <person name="Crespi M."/>
            <person name="Mangin B."/>
            <person name="Burke J.M."/>
            <person name="Salse J."/>
            <person name="Munos S."/>
            <person name="Vincourt P."/>
            <person name="Rieseberg L.H."/>
            <person name="Langlade N.B."/>
        </authorList>
    </citation>
    <scope>NUCLEOTIDE SEQUENCE</scope>
    <source>
        <tissue evidence="1">Leaves</tissue>
    </source>
</reference>
<proteinExistence type="predicted"/>
<dbReference type="Proteomes" id="UP000215914">
    <property type="component" value="Unassembled WGS sequence"/>
</dbReference>
<dbReference type="EMBL" id="MNCJ02000332">
    <property type="protein sequence ID" value="KAF5753509.1"/>
    <property type="molecule type" value="Genomic_DNA"/>
</dbReference>